<dbReference type="Proteomes" id="UP001596113">
    <property type="component" value="Unassembled WGS sequence"/>
</dbReference>
<reference evidence="2" key="1">
    <citation type="journal article" date="2019" name="Int. J. Syst. Evol. Microbiol.">
        <title>The Global Catalogue of Microorganisms (GCM) 10K type strain sequencing project: providing services to taxonomists for standard genome sequencing and annotation.</title>
        <authorList>
            <consortium name="The Broad Institute Genomics Platform"/>
            <consortium name="The Broad Institute Genome Sequencing Center for Infectious Disease"/>
            <person name="Wu L."/>
            <person name="Ma J."/>
        </authorList>
    </citation>
    <scope>NUCLEOTIDE SEQUENCE [LARGE SCALE GENOMIC DNA]</scope>
    <source>
        <strain evidence="2">CGMCC 1.18575</strain>
    </source>
</reference>
<comment type="caution">
    <text evidence="1">The sequence shown here is derived from an EMBL/GenBank/DDBJ whole genome shotgun (WGS) entry which is preliminary data.</text>
</comment>
<evidence type="ECO:0000313" key="1">
    <source>
        <dbReference type="EMBL" id="MFC5406931.1"/>
    </source>
</evidence>
<gene>
    <name evidence="1" type="ORF">ACFPOF_29755</name>
</gene>
<evidence type="ECO:0000313" key="2">
    <source>
        <dbReference type="Proteomes" id="UP001596113"/>
    </source>
</evidence>
<keyword evidence="2" id="KW-1185">Reference proteome</keyword>
<dbReference type="EMBL" id="JBHSMI010000067">
    <property type="protein sequence ID" value="MFC5406931.1"/>
    <property type="molecule type" value="Genomic_DNA"/>
</dbReference>
<dbReference type="PANTHER" id="PTHR42110">
    <property type="entry name" value="L-ASPARAGINASE, PUTATIVE (AFU_ORTHOLOGUE AFUA_3G11890)-RELATED"/>
    <property type="match status" value="1"/>
</dbReference>
<protein>
    <submittedName>
        <fullName evidence="1">Asparaginase</fullName>
    </submittedName>
</protein>
<dbReference type="InterPro" id="IPR010349">
    <property type="entry name" value="Asparaginase_II"/>
</dbReference>
<sequence length="353" mass="37666">MNEPLAIPGDVPLLAMTRGGRTENVHRGRISVVSAEDGRLLYAAGDAHASAYVRSTAKPVQAVSSLLEGAADAYGYEERHLAMMAASHRGSAEQIATLEEILRLTGIDEDALAVQPTLPVGRSARDAYIAAGGKPRKLLHTCAGKHLGVLAWSKLKGWPLAGYIHPDHPAQQQILRVLKRWTEAEDAPVLLGKDGCGFPVASMPLDRLALAYGRLASPEFATDVAADAEVGEEAKAAVEAAKVAKAMQAYPELVEGPGRLASELLRDPNIVAKSGAHGVFAFGLRKEKLGIALTVSDGTEVAWPHIVKALLEQLGGASEETQARLERVFPAEFLNDAKELAGSWQAVFELERR</sequence>
<name>A0ABW0I076_9BACL</name>
<dbReference type="RefSeq" id="WP_378139150.1">
    <property type="nucleotide sequence ID" value="NZ_JBHSMI010000067.1"/>
</dbReference>
<proteinExistence type="predicted"/>
<dbReference type="PANTHER" id="PTHR42110:SF1">
    <property type="entry name" value="L-ASPARAGINASE, PUTATIVE (AFU_ORTHOLOGUE AFUA_3G11890)-RELATED"/>
    <property type="match status" value="1"/>
</dbReference>
<accession>A0ABW0I076</accession>
<organism evidence="1 2">
    <name type="scientific">Cohnella soli</name>
    <dbReference type="NCBI Taxonomy" id="425005"/>
    <lineage>
        <taxon>Bacteria</taxon>
        <taxon>Bacillati</taxon>
        <taxon>Bacillota</taxon>
        <taxon>Bacilli</taxon>
        <taxon>Bacillales</taxon>
        <taxon>Paenibacillaceae</taxon>
        <taxon>Cohnella</taxon>
    </lineage>
</organism>
<dbReference type="Pfam" id="PF06089">
    <property type="entry name" value="Asparaginase_II"/>
    <property type="match status" value="1"/>
</dbReference>